<dbReference type="Proteomes" id="UP001054889">
    <property type="component" value="Unassembled WGS sequence"/>
</dbReference>
<dbReference type="AlphaFoldDB" id="A0AAV5BZ81"/>
<dbReference type="PANTHER" id="PTHR45768:SF77">
    <property type="entry name" value="OS10G0566400 PROTEIN"/>
    <property type="match status" value="1"/>
</dbReference>
<comment type="similarity">
    <text evidence="11">Belongs to the RING-type zinc finger family. ATL subfamily.</text>
</comment>
<feature type="region of interest" description="Disordered" evidence="13">
    <location>
        <begin position="260"/>
        <end position="298"/>
    </location>
</feature>
<evidence type="ECO:0000256" key="14">
    <source>
        <dbReference type="SAM" id="Phobius"/>
    </source>
</evidence>
<evidence type="ECO:0000259" key="15">
    <source>
        <dbReference type="PROSITE" id="PS50089"/>
    </source>
</evidence>
<evidence type="ECO:0000256" key="12">
    <source>
        <dbReference type="PROSITE-ProRule" id="PRU00175"/>
    </source>
</evidence>
<sequence length="401" mass="41341">MASTAAVQPPPAAALVAPERRVPVVPRVADDGGGGGRGDARAGSGSGSVAGISPSILIIAIIVVVMLLASVAIHYFIRHLCRHVGSSSGHHLSPPLPLVVSRPAASVAPAADHHAQVGVGVGEKAAAAEAERLIAKLPLFTLASSLAAVPKSSRDCAVCQSAFRHDDELRLLPACRHAFHSRCVDPWLRGNPSCPLCRASIALPHPPLPELLRVELGSVSSRRSNPDAAAVRAYPLPNLPGGSESSEYLVEEEVQVVLKPTPSPEPAGGVHQRAQVRGDGRGARGAATSLGGVRGRDPDGVVQVRGGGAAAEQQVEQPVEQPVDERAVEQPVRGRHRDRGGHRGVVVGHGRRRGAGGGAEAAGGGGEQRVLLRLRALAHRGILVNSTTLVQASFLPHGTAL</sequence>
<dbReference type="GO" id="GO:0008270">
    <property type="term" value="F:zinc ion binding"/>
    <property type="evidence" value="ECO:0007669"/>
    <property type="project" value="UniProtKB-KW"/>
</dbReference>
<feature type="region of interest" description="Disordered" evidence="13">
    <location>
        <begin position="329"/>
        <end position="364"/>
    </location>
</feature>
<reference evidence="16" key="2">
    <citation type="submission" date="2021-12" db="EMBL/GenBank/DDBJ databases">
        <title>Resequencing data analysis of finger millet.</title>
        <authorList>
            <person name="Hatakeyama M."/>
            <person name="Aluri S."/>
            <person name="Balachadran M.T."/>
            <person name="Sivarajan S.R."/>
            <person name="Poveda L."/>
            <person name="Shimizu-Inatsugi R."/>
            <person name="Schlapbach R."/>
            <person name="Sreeman S.M."/>
            <person name="Shimizu K.K."/>
        </authorList>
    </citation>
    <scope>NUCLEOTIDE SEQUENCE</scope>
</reference>
<protein>
    <recommendedName>
        <fullName evidence="15">RING-type domain-containing protein</fullName>
    </recommendedName>
</protein>
<keyword evidence="7" id="KW-0833">Ubl conjugation pathway</keyword>
<comment type="caution">
    <text evidence="16">The sequence shown here is derived from an EMBL/GenBank/DDBJ whole genome shotgun (WGS) entry which is preliminary data.</text>
</comment>
<feature type="compositionally biased region" description="Gly residues" evidence="13">
    <location>
        <begin position="355"/>
        <end position="364"/>
    </location>
</feature>
<name>A0AAV5BZ81_ELECO</name>
<feature type="domain" description="RING-type" evidence="15">
    <location>
        <begin position="156"/>
        <end position="198"/>
    </location>
</feature>
<dbReference type="EMBL" id="BQKI01000003">
    <property type="protein sequence ID" value="GJM91506.1"/>
    <property type="molecule type" value="Genomic_DNA"/>
</dbReference>
<dbReference type="FunFam" id="3.30.40.10:FF:000366">
    <property type="entry name" value="E3 ubiquitin-protein ligase ATL4"/>
    <property type="match status" value="1"/>
</dbReference>
<dbReference type="GO" id="GO:0016567">
    <property type="term" value="P:protein ubiquitination"/>
    <property type="evidence" value="ECO:0007669"/>
    <property type="project" value="TreeGrafter"/>
</dbReference>
<evidence type="ECO:0000256" key="8">
    <source>
        <dbReference type="ARBA" id="ARBA00022833"/>
    </source>
</evidence>
<comment type="pathway">
    <text evidence="2">Protein modification; protein ubiquitination.</text>
</comment>
<keyword evidence="6 12" id="KW-0863">Zinc-finger</keyword>
<evidence type="ECO:0000256" key="1">
    <source>
        <dbReference type="ARBA" id="ARBA00004167"/>
    </source>
</evidence>
<evidence type="ECO:0000313" key="17">
    <source>
        <dbReference type="Proteomes" id="UP001054889"/>
    </source>
</evidence>
<dbReference type="PANTHER" id="PTHR45768">
    <property type="entry name" value="E3 UBIQUITIN-PROTEIN LIGASE RNF13-LIKE"/>
    <property type="match status" value="1"/>
</dbReference>
<dbReference type="InterPro" id="IPR013083">
    <property type="entry name" value="Znf_RING/FYVE/PHD"/>
</dbReference>
<accession>A0AAV5BZ81</accession>
<evidence type="ECO:0000256" key="11">
    <source>
        <dbReference type="ARBA" id="ARBA00024209"/>
    </source>
</evidence>
<evidence type="ECO:0000256" key="7">
    <source>
        <dbReference type="ARBA" id="ARBA00022786"/>
    </source>
</evidence>
<evidence type="ECO:0000256" key="5">
    <source>
        <dbReference type="ARBA" id="ARBA00022723"/>
    </source>
</evidence>
<evidence type="ECO:0000256" key="13">
    <source>
        <dbReference type="SAM" id="MobiDB-lite"/>
    </source>
</evidence>
<dbReference type="InterPro" id="IPR001841">
    <property type="entry name" value="Znf_RING"/>
</dbReference>
<reference evidence="16" key="1">
    <citation type="journal article" date="2018" name="DNA Res.">
        <title>Multiple hybrid de novo genome assembly of finger millet, an orphan allotetraploid crop.</title>
        <authorList>
            <person name="Hatakeyama M."/>
            <person name="Aluri S."/>
            <person name="Balachadran M.T."/>
            <person name="Sivarajan S.R."/>
            <person name="Patrignani A."/>
            <person name="Gruter S."/>
            <person name="Poveda L."/>
            <person name="Shimizu-Inatsugi R."/>
            <person name="Baeten J."/>
            <person name="Francoijs K.J."/>
            <person name="Nataraja K.N."/>
            <person name="Reddy Y.A.N."/>
            <person name="Phadnis S."/>
            <person name="Ravikumar R.L."/>
            <person name="Schlapbach R."/>
            <person name="Sreeman S.M."/>
            <person name="Shimizu K.K."/>
        </authorList>
    </citation>
    <scope>NUCLEOTIDE SEQUENCE</scope>
</reference>
<evidence type="ECO:0000256" key="9">
    <source>
        <dbReference type="ARBA" id="ARBA00022989"/>
    </source>
</evidence>
<keyword evidence="5" id="KW-0479">Metal-binding</keyword>
<keyword evidence="8" id="KW-0862">Zinc</keyword>
<dbReference type="GO" id="GO:0016020">
    <property type="term" value="C:membrane"/>
    <property type="evidence" value="ECO:0007669"/>
    <property type="project" value="UniProtKB-SubCell"/>
</dbReference>
<dbReference type="Gene3D" id="3.30.40.10">
    <property type="entry name" value="Zinc/RING finger domain, C3HC4 (zinc finger)"/>
    <property type="match status" value="1"/>
</dbReference>
<dbReference type="SUPFAM" id="SSF57850">
    <property type="entry name" value="RING/U-box"/>
    <property type="match status" value="1"/>
</dbReference>
<keyword evidence="10 14" id="KW-0472">Membrane</keyword>
<evidence type="ECO:0000256" key="2">
    <source>
        <dbReference type="ARBA" id="ARBA00004906"/>
    </source>
</evidence>
<dbReference type="PROSITE" id="PS50089">
    <property type="entry name" value="ZF_RING_2"/>
    <property type="match status" value="1"/>
</dbReference>
<keyword evidence="17" id="KW-1185">Reference proteome</keyword>
<dbReference type="CDD" id="cd16454">
    <property type="entry name" value="RING-H2_PA-TM-RING"/>
    <property type="match status" value="1"/>
</dbReference>
<dbReference type="GO" id="GO:0016740">
    <property type="term" value="F:transferase activity"/>
    <property type="evidence" value="ECO:0007669"/>
    <property type="project" value="UniProtKB-KW"/>
</dbReference>
<keyword evidence="3" id="KW-0808">Transferase</keyword>
<keyword evidence="9 14" id="KW-1133">Transmembrane helix</keyword>
<evidence type="ECO:0000313" key="16">
    <source>
        <dbReference type="EMBL" id="GJM91506.1"/>
    </source>
</evidence>
<feature type="region of interest" description="Disordered" evidence="13">
    <location>
        <begin position="26"/>
        <end position="47"/>
    </location>
</feature>
<evidence type="ECO:0000256" key="6">
    <source>
        <dbReference type="ARBA" id="ARBA00022771"/>
    </source>
</evidence>
<dbReference type="SMART" id="SM00184">
    <property type="entry name" value="RING"/>
    <property type="match status" value="1"/>
</dbReference>
<proteinExistence type="inferred from homology"/>
<gene>
    <name evidence="16" type="primary">ga07882</name>
    <name evidence="16" type="ORF">PR202_ga07882</name>
</gene>
<evidence type="ECO:0000256" key="3">
    <source>
        <dbReference type="ARBA" id="ARBA00022679"/>
    </source>
</evidence>
<feature type="compositionally biased region" description="Basic residues" evidence="13">
    <location>
        <begin position="333"/>
        <end position="342"/>
    </location>
</feature>
<evidence type="ECO:0000256" key="10">
    <source>
        <dbReference type="ARBA" id="ARBA00023136"/>
    </source>
</evidence>
<organism evidence="16 17">
    <name type="scientific">Eleusine coracana subsp. coracana</name>
    <dbReference type="NCBI Taxonomy" id="191504"/>
    <lineage>
        <taxon>Eukaryota</taxon>
        <taxon>Viridiplantae</taxon>
        <taxon>Streptophyta</taxon>
        <taxon>Embryophyta</taxon>
        <taxon>Tracheophyta</taxon>
        <taxon>Spermatophyta</taxon>
        <taxon>Magnoliopsida</taxon>
        <taxon>Liliopsida</taxon>
        <taxon>Poales</taxon>
        <taxon>Poaceae</taxon>
        <taxon>PACMAD clade</taxon>
        <taxon>Chloridoideae</taxon>
        <taxon>Cynodonteae</taxon>
        <taxon>Eleusininae</taxon>
        <taxon>Eleusine</taxon>
    </lineage>
</organism>
<feature type="transmembrane region" description="Helical" evidence="14">
    <location>
        <begin position="56"/>
        <end position="77"/>
    </location>
</feature>
<dbReference type="Pfam" id="PF13639">
    <property type="entry name" value="zf-RING_2"/>
    <property type="match status" value="1"/>
</dbReference>
<comment type="subcellular location">
    <subcellularLocation>
        <location evidence="1">Membrane</location>
        <topology evidence="1">Single-pass membrane protein</topology>
    </subcellularLocation>
</comment>
<keyword evidence="4 14" id="KW-0812">Transmembrane</keyword>
<evidence type="ECO:0000256" key="4">
    <source>
        <dbReference type="ARBA" id="ARBA00022692"/>
    </source>
</evidence>